<dbReference type="Gene3D" id="3.90.550.10">
    <property type="entry name" value="Spore Coat Polysaccharide Biosynthesis Protein SpsA, Chain A"/>
    <property type="match status" value="1"/>
</dbReference>
<dbReference type="AlphaFoldDB" id="A0A2H0XE44"/>
<proteinExistence type="predicted"/>
<dbReference type="InterPro" id="IPR001173">
    <property type="entry name" value="Glyco_trans_2-like"/>
</dbReference>
<evidence type="ECO:0000259" key="2">
    <source>
        <dbReference type="Pfam" id="PF00535"/>
    </source>
</evidence>
<evidence type="ECO:0000256" key="1">
    <source>
        <dbReference type="SAM" id="Phobius"/>
    </source>
</evidence>
<reference evidence="4" key="1">
    <citation type="submission" date="2017-09" db="EMBL/GenBank/DDBJ databases">
        <title>Depth-based differentiation of microbial function through sediment-hosted aquifers and enrichment of novel symbionts in the deep terrestrial subsurface.</title>
        <authorList>
            <person name="Probst A.J."/>
            <person name="Ladd B."/>
            <person name="Jarett J.K."/>
            <person name="Geller-Mcgrath D.E."/>
            <person name="Sieber C.M.K."/>
            <person name="Emerson J.B."/>
            <person name="Anantharaman K."/>
            <person name="Thomas B.C."/>
            <person name="Malmstrom R."/>
            <person name="Stieglmeier M."/>
            <person name="Klingl A."/>
            <person name="Woyke T."/>
            <person name="Ryan C.M."/>
            <person name="Banfield J.F."/>
        </authorList>
    </citation>
    <scope>NUCLEOTIDE SEQUENCE [LARGE SCALE GENOMIC DNA]</scope>
</reference>
<dbReference type="CDD" id="cd04179">
    <property type="entry name" value="DPM_DPG-synthase_like"/>
    <property type="match status" value="1"/>
</dbReference>
<comment type="caution">
    <text evidence="3">The sequence shown here is derived from an EMBL/GenBank/DDBJ whole genome shotgun (WGS) entry which is preliminary data.</text>
</comment>
<dbReference type="PANTHER" id="PTHR10859:SF91">
    <property type="entry name" value="DOLICHYL-PHOSPHATE BETA-GLUCOSYLTRANSFERASE"/>
    <property type="match status" value="1"/>
</dbReference>
<name>A0A2H0XE44_UNCKA</name>
<sequence length="222" mass="24586">MSDKLLIIIPAFNEETTISNVINDLKKCGFKDILVVDDGSSDQTAYIARNLQVEVISHIVNIGLGGAIATGLDFARERGYEHVITFDADGQHKALDAVKIYRALKENYGDLIIGSRILELKKRYYIRYLVNCLSNIFTFLLSGALISDSQSGLRGFGPRALKSIYPQTSGYEVSSEIIMIAKNLKLLVFEVPVTACYSDYSLKKGQKISNLLKVARKLLAIS</sequence>
<feature type="transmembrane region" description="Helical" evidence="1">
    <location>
        <begin position="125"/>
        <end position="146"/>
    </location>
</feature>
<keyword evidence="1" id="KW-0812">Transmembrane</keyword>
<dbReference type="PANTHER" id="PTHR10859">
    <property type="entry name" value="GLYCOSYL TRANSFERASE"/>
    <property type="match status" value="1"/>
</dbReference>
<evidence type="ECO:0000313" key="4">
    <source>
        <dbReference type="Proteomes" id="UP000230340"/>
    </source>
</evidence>
<dbReference type="Pfam" id="PF00535">
    <property type="entry name" value="Glycos_transf_2"/>
    <property type="match status" value="1"/>
</dbReference>
<keyword evidence="1" id="KW-1133">Transmembrane helix</keyword>
<organism evidence="3 4">
    <name type="scientific">candidate division WWE3 bacterium CG08_land_8_20_14_0_20_40_13</name>
    <dbReference type="NCBI Taxonomy" id="1975084"/>
    <lineage>
        <taxon>Bacteria</taxon>
        <taxon>Katanobacteria</taxon>
    </lineage>
</organism>
<keyword evidence="1" id="KW-0472">Membrane</keyword>
<gene>
    <name evidence="3" type="ORF">COT49_01175</name>
</gene>
<dbReference type="Proteomes" id="UP000230340">
    <property type="component" value="Unassembled WGS sequence"/>
</dbReference>
<dbReference type="SUPFAM" id="SSF53448">
    <property type="entry name" value="Nucleotide-diphospho-sugar transferases"/>
    <property type="match status" value="1"/>
</dbReference>
<dbReference type="GO" id="GO:0016740">
    <property type="term" value="F:transferase activity"/>
    <property type="evidence" value="ECO:0007669"/>
    <property type="project" value="UniProtKB-KW"/>
</dbReference>
<keyword evidence="3" id="KW-0808">Transferase</keyword>
<feature type="domain" description="Glycosyltransferase 2-like" evidence="2">
    <location>
        <begin position="7"/>
        <end position="128"/>
    </location>
</feature>
<protein>
    <submittedName>
        <fullName evidence="3">Glycosyltransferase family 2 protein</fullName>
    </submittedName>
</protein>
<dbReference type="EMBL" id="PEYT01000008">
    <property type="protein sequence ID" value="PIS23220.1"/>
    <property type="molecule type" value="Genomic_DNA"/>
</dbReference>
<dbReference type="GO" id="GO:0006487">
    <property type="term" value="P:protein N-linked glycosylation"/>
    <property type="evidence" value="ECO:0007669"/>
    <property type="project" value="TreeGrafter"/>
</dbReference>
<dbReference type="InterPro" id="IPR029044">
    <property type="entry name" value="Nucleotide-diphossugar_trans"/>
</dbReference>
<accession>A0A2H0XE44</accession>
<evidence type="ECO:0000313" key="3">
    <source>
        <dbReference type="EMBL" id="PIS23220.1"/>
    </source>
</evidence>